<evidence type="ECO:0000313" key="11">
    <source>
        <dbReference type="EMBL" id="AWM12795.1"/>
    </source>
</evidence>
<evidence type="ECO:0000259" key="10">
    <source>
        <dbReference type="PROSITE" id="PS50109"/>
    </source>
</evidence>
<dbReference type="InterPro" id="IPR036890">
    <property type="entry name" value="HATPase_C_sf"/>
</dbReference>
<dbReference type="InterPro" id="IPR005467">
    <property type="entry name" value="His_kinase_dom"/>
</dbReference>
<protein>
    <recommendedName>
        <fullName evidence="2">histidine kinase</fullName>
        <ecNumber evidence="2">2.7.13.3</ecNumber>
    </recommendedName>
</protein>
<dbReference type="Proteomes" id="UP000245429">
    <property type="component" value="Chromosome"/>
</dbReference>
<dbReference type="KEGG" id="fse:DI487_02185"/>
<dbReference type="InterPro" id="IPR011712">
    <property type="entry name" value="Sig_transdc_His_kin_sub3_dim/P"/>
</dbReference>
<feature type="domain" description="Histidine kinase" evidence="10">
    <location>
        <begin position="76"/>
        <end position="266"/>
    </location>
</feature>
<keyword evidence="3" id="KW-0597">Phosphoprotein</keyword>
<dbReference type="CDD" id="cd16917">
    <property type="entry name" value="HATPase_UhpB-NarQ-NarX-like"/>
    <property type="match status" value="1"/>
</dbReference>
<feature type="transmembrane region" description="Helical" evidence="9">
    <location>
        <begin position="12"/>
        <end position="35"/>
    </location>
</feature>
<evidence type="ECO:0000256" key="9">
    <source>
        <dbReference type="SAM" id="Phobius"/>
    </source>
</evidence>
<dbReference type="InterPro" id="IPR003594">
    <property type="entry name" value="HATPase_dom"/>
</dbReference>
<dbReference type="EMBL" id="CP029463">
    <property type="protein sequence ID" value="AWM12795.1"/>
    <property type="molecule type" value="Genomic_DNA"/>
</dbReference>
<evidence type="ECO:0000256" key="2">
    <source>
        <dbReference type="ARBA" id="ARBA00012438"/>
    </source>
</evidence>
<keyword evidence="12" id="KW-1185">Reference proteome</keyword>
<reference evidence="11 12" key="1">
    <citation type="submission" date="2018-05" db="EMBL/GenBank/DDBJ databases">
        <title>Flavobacterium sp. MEBiC07310.</title>
        <authorList>
            <person name="Baek K."/>
        </authorList>
    </citation>
    <scope>NUCLEOTIDE SEQUENCE [LARGE SCALE GENOMIC DNA]</scope>
    <source>
        <strain evidence="11 12">MEBiC07310</strain>
    </source>
</reference>
<dbReference type="Pfam" id="PF02518">
    <property type="entry name" value="HATPase_c"/>
    <property type="match status" value="1"/>
</dbReference>
<gene>
    <name evidence="11" type="ORF">DI487_02185</name>
</gene>
<evidence type="ECO:0000313" key="12">
    <source>
        <dbReference type="Proteomes" id="UP000245429"/>
    </source>
</evidence>
<evidence type="ECO:0000256" key="7">
    <source>
        <dbReference type="ARBA" id="ARBA00022840"/>
    </source>
</evidence>
<keyword evidence="4" id="KW-0808">Transferase</keyword>
<evidence type="ECO:0000256" key="6">
    <source>
        <dbReference type="ARBA" id="ARBA00022777"/>
    </source>
</evidence>
<dbReference type="PANTHER" id="PTHR24421:SF10">
    <property type="entry name" value="NITRATE_NITRITE SENSOR PROTEIN NARQ"/>
    <property type="match status" value="1"/>
</dbReference>
<keyword evidence="8" id="KW-0902">Two-component regulatory system</keyword>
<dbReference type="GO" id="GO:0046983">
    <property type="term" value="F:protein dimerization activity"/>
    <property type="evidence" value="ECO:0007669"/>
    <property type="project" value="InterPro"/>
</dbReference>
<keyword evidence="5" id="KW-0547">Nucleotide-binding</keyword>
<proteinExistence type="predicted"/>
<accession>A0A2U8QSG9</accession>
<dbReference type="GO" id="GO:0000155">
    <property type="term" value="F:phosphorelay sensor kinase activity"/>
    <property type="evidence" value="ECO:0007669"/>
    <property type="project" value="InterPro"/>
</dbReference>
<dbReference type="PANTHER" id="PTHR24421">
    <property type="entry name" value="NITRATE/NITRITE SENSOR PROTEIN NARX-RELATED"/>
    <property type="match status" value="1"/>
</dbReference>
<name>A0A2U8QSG9_9FLAO</name>
<evidence type="ECO:0000256" key="1">
    <source>
        <dbReference type="ARBA" id="ARBA00000085"/>
    </source>
</evidence>
<evidence type="ECO:0000256" key="8">
    <source>
        <dbReference type="ARBA" id="ARBA00023012"/>
    </source>
</evidence>
<evidence type="ECO:0000256" key="4">
    <source>
        <dbReference type="ARBA" id="ARBA00022679"/>
    </source>
</evidence>
<dbReference type="AlphaFoldDB" id="A0A2U8QSG9"/>
<dbReference type="SUPFAM" id="SSF55874">
    <property type="entry name" value="ATPase domain of HSP90 chaperone/DNA topoisomerase II/histidine kinase"/>
    <property type="match status" value="1"/>
</dbReference>
<dbReference type="Gene3D" id="3.30.565.10">
    <property type="entry name" value="Histidine kinase-like ATPase, C-terminal domain"/>
    <property type="match status" value="1"/>
</dbReference>
<dbReference type="Pfam" id="PF07730">
    <property type="entry name" value="HisKA_3"/>
    <property type="match status" value="1"/>
</dbReference>
<comment type="catalytic activity">
    <reaction evidence="1">
        <text>ATP + protein L-histidine = ADP + protein N-phospho-L-histidine.</text>
        <dbReference type="EC" id="2.7.13.3"/>
    </reaction>
</comment>
<organism evidence="11 12">
    <name type="scientific">Flavobacterium sediminis</name>
    <dbReference type="NCBI Taxonomy" id="2201181"/>
    <lineage>
        <taxon>Bacteria</taxon>
        <taxon>Pseudomonadati</taxon>
        <taxon>Bacteroidota</taxon>
        <taxon>Flavobacteriia</taxon>
        <taxon>Flavobacteriales</taxon>
        <taxon>Flavobacteriaceae</taxon>
        <taxon>Flavobacterium</taxon>
    </lineage>
</organism>
<keyword evidence="6 11" id="KW-0418">Kinase</keyword>
<sequence length="266" mass="30585">MNNAALTDKELILAIIYTFIAFVLMTIAVVVFVYYSRKKIIQKEIENKDMEIKYQKEIINATILAQEEERSRIARDLHDDISSKLNIISLSSYMLNSENLSDEEQKEITANIVNVCGKVLQSTRRISYDLLPPVLENFGLNVAIEELCNNFSVANKVQINYKNTLKQSIFEDIPLHNHLHLYRILQELINNSIRHGNARQIDIRFAIEDGKKICEYVDDGKGFDIKNTKYRRGLGIKNIESRTSFLKGDLKIESAISQGVRVILNF</sequence>
<dbReference type="Gene3D" id="1.20.5.1930">
    <property type="match status" value="1"/>
</dbReference>
<dbReference type="RefSeq" id="WP_109568204.1">
    <property type="nucleotide sequence ID" value="NZ_CP029463.1"/>
</dbReference>
<dbReference type="GO" id="GO:0016020">
    <property type="term" value="C:membrane"/>
    <property type="evidence" value="ECO:0007669"/>
    <property type="project" value="InterPro"/>
</dbReference>
<keyword evidence="7" id="KW-0067">ATP-binding</keyword>
<keyword evidence="9" id="KW-0812">Transmembrane</keyword>
<evidence type="ECO:0000256" key="5">
    <source>
        <dbReference type="ARBA" id="ARBA00022741"/>
    </source>
</evidence>
<dbReference type="GO" id="GO:0005524">
    <property type="term" value="F:ATP binding"/>
    <property type="evidence" value="ECO:0007669"/>
    <property type="project" value="UniProtKB-KW"/>
</dbReference>
<dbReference type="OrthoDB" id="9778366at2"/>
<keyword evidence="9" id="KW-0472">Membrane</keyword>
<dbReference type="PROSITE" id="PS50109">
    <property type="entry name" value="HIS_KIN"/>
    <property type="match status" value="1"/>
</dbReference>
<dbReference type="EC" id="2.7.13.3" evidence="2"/>
<dbReference type="InterPro" id="IPR050482">
    <property type="entry name" value="Sensor_HK_TwoCompSys"/>
</dbReference>
<evidence type="ECO:0000256" key="3">
    <source>
        <dbReference type="ARBA" id="ARBA00022553"/>
    </source>
</evidence>
<keyword evidence="9" id="KW-1133">Transmembrane helix</keyword>